<reference evidence="1 2" key="1">
    <citation type="submission" date="2018-01" db="EMBL/GenBank/DDBJ databases">
        <title>Genomic Encyclopedia of Type Strains, Phase I: the one thousand microbial genomes (KMG-I) project.</title>
        <authorList>
            <person name="Goeker M."/>
        </authorList>
    </citation>
    <scope>NUCLEOTIDE SEQUENCE [LARGE SCALE GENOMIC DNA]</scope>
    <source>
        <strain evidence="1 2">DSM 17960</strain>
    </source>
</reference>
<organism evidence="1 2">
    <name type="scientific">Flavobacterium croceum DSM 17960</name>
    <dbReference type="NCBI Taxonomy" id="1121886"/>
    <lineage>
        <taxon>Bacteria</taxon>
        <taxon>Pseudomonadati</taxon>
        <taxon>Bacteroidota</taxon>
        <taxon>Flavobacteriia</taxon>
        <taxon>Flavobacteriales</taxon>
        <taxon>Flavobacteriaceae</taxon>
        <taxon>Flavobacterium</taxon>
    </lineage>
</organism>
<protein>
    <submittedName>
        <fullName evidence="1">Uncharacterized protein</fullName>
    </submittedName>
</protein>
<dbReference type="EMBL" id="PQNY01000033">
    <property type="protein sequence ID" value="POS00667.1"/>
    <property type="molecule type" value="Genomic_DNA"/>
</dbReference>
<dbReference type="AlphaFoldDB" id="A0A2S4N4M8"/>
<dbReference type="Proteomes" id="UP000237056">
    <property type="component" value="Unassembled WGS sequence"/>
</dbReference>
<keyword evidence="2" id="KW-1185">Reference proteome</keyword>
<accession>A0A2S4N4M8</accession>
<evidence type="ECO:0000313" key="1">
    <source>
        <dbReference type="EMBL" id="POS00667.1"/>
    </source>
</evidence>
<sequence>MNLKKAQEIIDEIIGENYVIYKTEDSEKYTFAYYKHLNYDCDDQRGRLIGVGPVVLIKETGEYKLLGSGEMVFGDYFDFNQNFEEPIPLNSEEIMAKIIRHKYVNEDDMFELQIDWESKFGDSNLSITYRKEIDFKKYLVINSQNMEFLNFIKLFWTKLGLNFEVLTEQEILLSRNITVA</sequence>
<gene>
    <name evidence="1" type="ORF">Q361_1336</name>
</gene>
<proteinExistence type="predicted"/>
<evidence type="ECO:0000313" key="2">
    <source>
        <dbReference type="Proteomes" id="UP000237056"/>
    </source>
</evidence>
<dbReference type="RefSeq" id="WP_103727121.1">
    <property type="nucleotide sequence ID" value="NZ_PQNY01000033.1"/>
</dbReference>
<dbReference type="OrthoDB" id="1355602at2"/>
<name>A0A2S4N4M8_9FLAO</name>
<comment type="caution">
    <text evidence="1">The sequence shown here is derived from an EMBL/GenBank/DDBJ whole genome shotgun (WGS) entry which is preliminary data.</text>
</comment>